<proteinExistence type="predicted"/>
<feature type="transmembrane region" description="Helical" evidence="1">
    <location>
        <begin position="64"/>
        <end position="84"/>
    </location>
</feature>
<keyword evidence="1" id="KW-0812">Transmembrane</keyword>
<name>A0A8D8R317_9HEMI</name>
<organism evidence="2">
    <name type="scientific">Cacopsylla melanoneura</name>
    <dbReference type="NCBI Taxonomy" id="428564"/>
    <lineage>
        <taxon>Eukaryota</taxon>
        <taxon>Metazoa</taxon>
        <taxon>Ecdysozoa</taxon>
        <taxon>Arthropoda</taxon>
        <taxon>Hexapoda</taxon>
        <taxon>Insecta</taxon>
        <taxon>Pterygota</taxon>
        <taxon>Neoptera</taxon>
        <taxon>Paraneoptera</taxon>
        <taxon>Hemiptera</taxon>
        <taxon>Sternorrhyncha</taxon>
        <taxon>Psylloidea</taxon>
        <taxon>Psyllidae</taxon>
        <taxon>Psyllinae</taxon>
        <taxon>Cacopsylla</taxon>
    </lineage>
</organism>
<evidence type="ECO:0000256" key="1">
    <source>
        <dbReference type="SAM" id="Phobius"/>
    </source>
</evidence>
<dbReference type="AlphaFoldDB" id="A0A8D8R317"/>
<dbReference type="EMBL" id="HBUF01117672">
    <property type="protein sequence ID" value="CAG6641487.1"/>
    <property type="molecule type" value="Transcribed_RNA"/>
</dbReference>
<keyword evidence="1" id="KW-1133">Transmembrane helix</keyword>
<sequence length="236" mass="26737">MMSFIKLFRFFILTQLKSRRLLLKNPPQLFILFLATLILLLLFSFVLSSTKEIVQLHFFIRNKYFLLHSVLVFLLNHTFLPPPFSSSCFHSFSSSSIIPSFSFSLIPSFSFSSIPSFSSLSIPSFSSIRSFSSSSIPSFSSSFIPSFSFSPIPSLAPQLLPSLPSPFPSFSLSVTYYTIVLICLCSTLLEFLLSTCFRDYIRNTYNNTIHFIHPIPSQHNIHTSEARISSSVHAIK</sequence>
<accession>A0A8D8R317</accession>
<evidence type="ECO:0000313" key="2">
    <source>
        <dbReference type="EMBL" id="CAG6641487.1"/>
    </source>
</evidence>
<keyword evidence="1" id="KW-0472">Membrane</keyword>
<feature type="transmembrane region" description="Helical" evidence="1">
    <location>
        <begin position="174"/>
        <end position="193"/>
    </location>
</feature>
<reference evidence="2" key="1">
    <citation type="submission" date="2021-05" db="EMBL/GenBank/DDBJ databases">
        <authorList>
            <person name="Alioto T."/>
            <person name="Alioto T."/>
            <person name="Gomez Garrido J."/>
        </authorList>
    </citation>
    <scope>NUCLEOTIDE SEQUENCE</scope>
</reference>
<protein>
    <submittedName>
        <fullName evidence="2">Uncharacterized protein</fullName>
    </submittedName>
</protein>